<dbReference type="InterPro" id="IPR037185">
    <property type="entry name" value="EmrE-like"/>
</dbReference>
<accession>A0A841GZJ5</accession>
<dbReference type="PANTHER" id="PTHR22911">
    <property type="entry name" value="ACYL-MALONYL CONDENSING ENZYME-RELATED"/>
    <property type="match status" value="1"/>
</dbReference>
<dbReference type="Pfam" id="PF00892">
    <property type="entry name" value="EamA"/>
    <property type="match status" value="2"/>
</dbReference>
<feature type="transmembrane region" description="Helical" evidence="1">
    <location>
        <begin position="33"/>
        <end position="51"/>
    </location>
</feature>
<evidence type="ECO:0000313" key="3">
    <source>
        <dbReference type="EMBL" id="MBB6071099.1"/>
    </source>
</evidence>
<feature type="transmembrane region" description="Helical" evidence="1">
    <location>
        <begin position="260"/>
        <end position="281"/>
    </location>
</feature>
<feature type="domain" description="EamA" evidence="2">
    <location>
        <begin position="145"/>
        <end position="277"/>
    </location>
</feature>
<gene>
    <name evidence="3" type="ORF">HNQ61_002723</name>
</gene>
<protein>
    <submittedName>
        <fullName evidence="3">Drug/metabolite transporter (DMT)-like permease</fullName>
    </submittedName>
</protein>
<feature type="transmembrane region" description="Helical" evidence="1">
    <location>
        <begin position="148"/>
        <end position="168"/>
    </location>
</feature>
<feature type="transmembrane region" description="Helical" evidence="1">
    <location>
        <begin position="116"/>
        <end position="136"/>
    </location>
</feature>
<evidence type="ECO:0000256" key="1">
    <source>
        <dbReference type="SAM" id="Phobius"/>
    </source>
</evidence>
<dbReference type="Proteomes" id="UP000582837">
    <property type="component" value="Unassembled WGS sequence"/>
</dbReference>
<evidence type="ECO:0000259" key="2">
    <source>
        <dbReference type="Pfam" id="PF00892"/>
    </source>
</evidence>
<feature type="transmembrane region" description="Helical" evidence="1">
    <location>
        <begin position="207"/>
        <end position="225"/>
    </location>
</feature>
<dbReference type="InterPro" id="IPR000620">
    <property type="entry name" value="EamA_dom"/>
</dbReference>
<keyword evidence="1" id="KW-0472">Membrane</keyword>
<dbReference type="EMBL" id="JACHIA010000007">
    <property type="protein sequence ID" value="MBB6071099.1"/>
    <property type="molecule type" value="Genomic_DNA"/>
</dbReference>
<dbReference type="PANTHER" id="PTHR22911:SF79">
    <property type="entry name" value="MOBA-LIKE NTP TRANSFERASE DOMAIN-CONTAINING PROTEIN"/>
    <property type="match status" value="1"/>
</dbReference>
<reference evidence="3 4" key="1">
    <citation type="submission" date="2020-08" db="EMBL/GenBank/DDBJ databases">
        <title>Genomic Encyclopedia of Type Strains, Phase IV (KMG-IV): sequencing the most valuable type-strain genomes for metagenomic binning, comparative biology and taxonomic classification.</title>
        <authorList>
            <person name="Goeker M."/>
        </authorList>
    </citation>
    <scope>NUCLEOTIDE SEQUENCE [LARGE SCALE GENOMIC DNA]</scope>
    <source>
        <strain evidence="3 4">DSM 29007</strain>
    </source>
</reference>
<name>A0A841GZJ5_9BACT</name>
<dbReference type="SUPFAM" id="SSF103481">
    <property type="entry name" value="Multidrug resistance efflux transporter EmrE"/>
    <property type="match status" value="2"/>
</dbReference>
<feature type="transmembrane region" description="Helical" evidence="1">
    <location>
        <begin position="58"/>
        <end position="77"/>
    </location>
</feature>
<keyword evidence="1" id="KW-0812">Transmembrane</keyword>
<dbReference type="RefSeq" id="WP_170033684.1">
    <property type="nucleotide sequence ID" value="NZ_JABDTL010000001.1"/>
</dbReference>
<organism evidence="3 4">
    <name type="scientific">Longimicrobium terrae</name>
    <dbReference type="NCBI Taxonomy" id="1639882"/>
    <lineage>
        <taxon>Bacteria</taxon>
        <taxon>Pseudomonadati</taxon>
        <taxon>Gemmatimonadota</taxon>
        <taxon>Longimicrobiia</taxon>
        <taxon>Longimicrobiales</taxon>
        <taxon>Longimicrobiaceae</taxon>
        <taxon>Longimicrobium</taxon>
    </lineage>
</organism>
<keyword evidence="1" id="KW-1133">Transmembrane helix</keyword>
<evidence type="ECO:0000313" key="4">
    <source>
        <dbReference type="Proteomes" id="UP000582837"/>
    </source>
</evidence>
<dbReference type="GO" id="GO:0016020">
    <property type="term" value="C:membrane"/>
    <property type="evidence" value="ECO:0007669"/>
    <property type="project" value="InterPro"/>
</dbReference>
<dbReference type="AlphaFoldDB" id="A0A841GZJ5"/>
<comment type="caution">
    <text evidence="3">The sequence shown here is derived from an EMBL/GenBank/DDBJ whole genome shotgun (WGS) entry which is preliminary data.</text>
</comment>
<feature type="transmembrane region" description="Helical" evidence="1">
    <location>
        <begin position="89"/>
        <end position="107"/>
    </location>
</feature>
<feature type="domain" description="EamA" evidence="2">
    <location>
        <begin position="11"/>
        <end position="130"/>
    </location>
</feature>
<keyword evidence="4" id="KW-1185">Reference proteome</keyword>
<proteinExistence type="predicted"/>
<feature type="transmembrane region" description="Helical" evidence="1">
    <location>
        <begin position="180"/>
        <end position="201"/>
    </location>
</feature>
<sequence>MSATTTHRLQLLGAALLFSTGGAAIKSTTLSSWQVAGFRSIIAALAILLVVPAARRGWTWHVLPVGAAYATTLILFVTANKLTTSANAIFLQATAPLYMLALGPLLLREKVRGRDLLFMLPVAVGVTLFFVGAEAPAATAPNPARGNVMAMLSGFTWALTLVGLRWMGNRQGGDGSAIPTVVAGNAIAFLACLPMALPVAHATTGDWVAVGYLGVFQIGAAYLLLTAGIRHVPALEASVLLLLEPALNPVWSWLTQGERPGAWAIGGGALILGATLLRTWWDARTRPGEQPAAV</sequence>